<dbReference type="PANTHER" id="PTHR18902">
    <property type="entry name" value="NUCLEAR MITOTIC APPARATUS PROTEIN 1-RELATED"/>
    <property type="match status" value="1"/>
</dbReference>
<dbReference type="Proteomes" id="UP000008144">
    <property type="component" value="Chromosome 1"/>
</dbReference>
<dbReference type="GO" id="GO:0005737">
    <property type="term" value="C:cytoplasm"/>
    <property type="evidence" value="ECO:0007669"/>
    <property type="project" value="UniProtKB-SubCell"/>
</dbReference>
<feature type="coiled-coil region" evidence="5">
    <location>
        <begin position="224"/>
        <end position="640"/>
    </location>
</feature>
<dbReference type="PROSITE" id="PS50913">
    <property type="entry name" value="GRIP"/>
    <property type="match status" value="1"/>
</dbReference>
<reference evidence="8" key="2">
    <citation type="journal article" date="2008" name="Genome Biol.">
        <title>Improved genome assembly and evidence-based global gene model set for the chordate Ciona intestinalis: new insight into intron and operon populations.</title>
        <authorList>
            <person name="Satou Y."/>
            <person name="Mineta K."/>
            <person name="Ogasawara M."/>
            <person name="Sasakura Y."/>
            <person name="Shoguchi E."/>
            <person name="Ueno K."/>
            <person name="Yamada L."/>
            <person name="Matsumoto J."/>
            <person name="Wasserscheid J."/>
            <person name="Dewar K."/>
            <person name="Wiley G.B."/>
            <person name="Macmil S.L."/>
            <person name="Roe B.A."/>
            <person name="Zeller R.W."/>
            <person name="Hastings K.E."/>
            <person name="Lemaire P."/>
            <person name="Lindquist E."/>
            <person name="Endo T."/>
            <person name="Hotta K."/>
            <person name="Inaba K."/>
        </authorList>
    </citation>
    <scope>NUCLEOTIDE SEQUENCE [LARGE SCALE GENOMIC DNA]</scope>
    <source>
        <strain evidence="8">wild type</strain>
    </source>
</reference>
<evidence type="ECO:0000313" key="9">
    <source>
        <dbReference type="Proteomes" id="UP000008144"/>
    </source>
</evidence>
<feature type="region of interest" description="Disordered" evidence="6">
    <location>
        <begin position="1464"/>
        <end position="1490"/>
    </location>
</feature>
<keyword evidence="3" id="KW-0597">Phosphoprotein</keyword>
<feature type="region of interest" description="Disordered" evidence="6">
    <location>
        <begin position="1"/>
        <end position="22"/>
    </location>
</feature>
<feature type="coiled-coil region" evidence="5">
    <location>
        <begin position="1545"/>
        <end position="1600"/>
    </location>
</feature>
<dbReference type="Gene3D" id="1.10.287.1490">
    <property type="match status" value="1"/>
</dbReference>
<evidence type="ECO:0000256" key="1">
    <source>
        <dbReference type="ARBA" id="ARBA00004496"/>
    </source>
</evidence>
<dbReference type="Pfam" id="PF01465">
    <property type="entry name" value="GRIP"/>
    <property type="match status" value="1"/>
</dbReference>
<comment type="subcellular location">
    <subcellularLocation>
        <location evidence="1">Cytoplasm</location>
    </subcellularLocation>
</comment>
<dbReference type="OMA" id="TEANHFE"/>
<dbReference type="PANTHER" id="PTHR18902:SF25">
    <property type="entry name" value="GRIP AND COILED-COIL DOMAIN-CONTAINING PROTEIN 2"/>
    <property type="match status" value="1"/>
</dbReference>
<proteinExistence type="predicted"/>
<evidence type="ECO:0000256" key="5">
    <source>
        <dbReference type="SAM" id="Coils"/>
    </source>
</evidence>
<organism evidence="8 9">
    <name type="scientific">Ciona intestinalis</name>
    <name type="common">Transparent sea squirt</name>
    <name type="synonym">Ascidia intestinalis</name>
    <dbReference type="NCBI Taxonomy" id="7719"/>
    <lineage>
        <taxon>Eukaryota</taxon>
        <taxon>Metazoa</taxon>
        <taxon>Chordata</taxon>
        <taxon>Tunicata</taxon>
        <taxon>Ascidiacea</taxon>
        <taxon>Phlebobranchia</taxon>
        <taxon>Cionidae</taxon>
        <taxon>Ciona</taxon>
    </lineage>
</organism>
<dbReference type="Ensembl" id="ENSCINT00000001421.3">
    <property type="protein sequence ID" value="ENSCINP00000001421.3"/>
    <property type="gene ID" value="ENSCING00000007932.3"/>
</dbReference>
<protein>
    <recommendedName>
        <fullName evidence="7">GRIP domain-containing protein</fullName>
    </recommendedName>
</protein>
<keyword evidence="9" id="KW-1185">Reference proteome</keyword>
<dbReference type="InterPro" id="IPR032023">
    <property type="entry name" value="GCC2_Rab_bind"/>
</dbReference>
<evidence type="ECO:0000256" key="3">
    <source>
        <dbReference type="ARBA" id="ARBA00022553"/>
    </source>
</evidence>
<evidence type="ECO:0000313" key="8">
    <source>
        <dbReference type="Ensembl" id="ENSCINP00000001421.3"/>
    </source>
</evidence>
<dbReference type="InterPro" id="IPR051841">
    <property type="entry name" value="MT-Golgi_org_protein"/>
</dbReference>
<feature type="coiled-coil region" evidence="5">
    <location>
        <begin position="1276"/>
        <end position="1317"/>
    </location>
</feature>
<accession>F6PH58</accession>
<reference evidence="9" key="1">
    <citation type="journal article" date="2002" name="Science">
        <title>The draft genome of Ciona intestinalis: insights into chordate and vertebrate origins.</title>
        <authorList>
            <person name="Dehal P."/>
            <person name="Satou Y."/>
            <person name="Campbell R.K."/>
            <person name="Chapman J."/>
            <person name="Degnan B."/>
            <person name="De Tomaso A."/>
            <person name="Davidson B."/>
            <person name="Di Gregorio A."/>
            <person name="Gelpke M."/>
            <person name="Goodstein D.M."/>
            <person name="Harafuji N."/>
            <person name="Hastings K.E."/>
            <person name="Ho I."/>
            <person name="Hotta K."/>
            <person name="Huang W."/>
            <person name="Kawashima T."/>
            <person name="Lemaire P."/>
            <person name="Martinez D."/>
            <person name="Meinertzhagen I.A."/>
            <person name="Necula S."/>
            <person name="Nonaka M."/>
            <person name="Putnam N."/>
            <person name="Rash S."/>
            <person name="Saiga H."/>
            <person name="Satake M."/>
            <person name="Terry A."/>
            <person name="Yamada L."/>
            <person name="Wang H.G."/>
            <person name="Awazu S."/>
            <person name="Azumi K."/>
            <person name="Boore J."/>
            <person name="Branno M."/>
            <person name="Chin-Bow S."/>
            <person name="DeSantis R."/>
            <person name="Doyle S."/>
            <person name="Francino P."/>
            <person name="Keys D.N."/>
            <person name="Haga S."/>
            <person name="Hayashi H."/>
            <person name="Hino K."/>
            <person name="Imai K.S."/>
            <person name="Inaba K."/>
            <person name="Kano S."/>
            <person name="Kobayashi K."/>
            <person name="Kobayashi M."/>
            <person name="Lee B.I."/>
            <person name="Makabe K.W."/>
            <person name="Manohar C."/>
            <person name="Matassi G."/>
            <person name="Medina M."/>
            <person name="Mochizuki Y."/>
            <person name="Mount S."/>
            <person name="Morishita T."/>
            <person name="Miura S."/>
            <person name="Nakayama A."/>
            <person name="Nishizaka S."/>
            <person name="Nomoto H."/>
            <person name="Ohta F."/>
            <person name="Oishi K."/>
            <person name="Rigoutsos I."/>
            <person name="Sano M."/>
            <person name="Sasaki A."/>
            <person name="Sasakura Y."/>
            <person name="Shoguchi E."/>
            <person name="Shin-i T."/>
            <person name="Spagnuolo A."/>
            <person name="Stainier D."/>
            <person name="Suzuki M.M."/>
            <person name="Tassy O."/>
            <person name="Takatori N."/>
            <person name="Tokuoka M."/>
            <person name="Yagi K."/>
            <person name="Yoshizaki F."/>
            <person name="Wada S."/>
            <person name="Zhang C."/>
            <person name="Hyatt P.D."/>
            <person name="Larimer F."/>
            <person name="Detter C."/>
            <person name="Doggett N."/>
            <person name="Glavina T."/>
            <person name="Hawkins T."/>
            <person name="Richardson P."/>
            <person name="Lucas S."/>
            <person name="Kohara Y."/>
            <person name="Levine M."/>
            <person name="Satoh N."/>
            <person name="Rokhsar D.S."/>
        </authorList>
    </citation>
    <scope>NUCLEOTIDE SEQUENCE [LARGE SCALE GENOMIC DNA]</scope>
</reference>
<keyword evidence="2" id="KW-0963">Cytoplasm</keyword>
<feature type="coiled-coil region" evidence="5">
    <location>
        <begin position="720"/>
        <end position="911"/>
    </location>
</feature>
<evidence type="ECO:0000256" key="2">
    <source>
        <dbReference type="ARBA" id="ARBA00022490"/>
    </source>
</evidence>
<reference evidence="8" key="4">
    <citation type="submission" date="2025-09" db="UniProtKB">
        <authorList>
            <consortium name="Ensembl"/>
        </authorList>
    </citation>
    <scope>IDENTIFICATION</scope>
</reference>
<dbReference type="EMBL" id="EAAA01000275">
    <property type="status" value="NOT_ANNOTATED_CDS"/>
    <property type="molecule type" value="Genomic_DNA"/>
</dbReference>
<reference evidence="8" key="3">
    <citation type="submission" date="2025-08" db="UniProtKB">
        <authorList>
            <consortium name="Ensembl"/>
        </authorList>
    </citation>
    <scope>IDENTIFICATION</scope>
</reference>
<feature type="domain" description="GRIP" evidence="7">
    <location>
        <begin position="1596"/>
        <end position="1646"/>
    </location>
</feature>
<name>F6PH58_CIOIN</name>
<evidence type="ECO:0000256" key="4">
    <source>
        <dbReference type="ARBA" id="ARBA00023054"/>
    </source>
</evidence>
<dbReference type="Pfam" id="PF16704">
    <property type="entry name" value="Rab_bind"/>
    <property type="match status" value="1"/>
</dbReference>
<dbReference type="SMART" id="SM00755">
    <property type="entry name" value="Grip"/>
    <property type="match status" value="1"/>
</dbReference>
<dbReference type="STRING" id="7719.ENSCINP00000001421"/>
<feature type="coiled-coil region" evidence="5">
    <location>
        <begin position="669"/>
        <end position="696"/>
    </location>
</feature>
<dbReference type="InterPro" id="IPR000237">
    <property type="entry name" value="GRIP_dom"/>
</dbReference>
<dbReference type="FunCoup" id="F6PH58">
    <property type="interactions" value="39"/>
</dbReference>
<dbReference type="GeneTree" id="ENSGT00940000168128"/>
<evidence type="ECO:0000259" key="7">
    <source>
        <dbReference type="PROSITE" id="PS50913"/>
    </source>
</evidence>
<evidence type="ECO:0000256" key="6">
    <source>
        <dbReference type="SAM" id="MobiDB-lite"/>
    </source>
</evidence>
<feature type="coiled-coil region" evidence="5">
    <location>
        <begin position="42"/>
        <end position="198"/>
    </location>
</feature>
<sequence>LELVGSQPHLSPTLPGRYNNNNLDTMSHEDLVKGYKRQMLLLQKLKAKCDEFQTKNESLKSTEALLKKGNNAMNEELECLTSNKELAEQSEKSQIALKDVQAEKIELADQIQDQLHQISDLKSHIKNLSSEHAKLEELTGENKTLKKELAAMKMTVNMFKTQKKPDQTEKIEELNLKVEELNEEVKLLETQSVKLNEDREAERSNHKQMCVDLETELHASVKHQSEVESELESSKTEVTDLKEKLIQLQEIHTAKNIKSTKADLEEKLLKLETENSDLNSTITTLQAEQENRKESDTEKADLLKELSEANKQLTIQTDAISRLTSENEEIKSSAKDLLEQKDLASLDLEKERERVKCLTESENKLFQKMTQKESEIQILEEKFKDLQTKAHEFEQRSKDVENISSQNNQLGEKLAEAKNKKQLSAEVMDLKEQLSNSTCESETVLKKYTEENVTLQNAISQLESDKEEINANKESLQADLEDVKQELSVLRTENESFKASIESNNGAVHQLAEQVEKNDSMMAQITDLNTEVEAASKEIEVLKEKLKNQDELVNEKEVLAEKCSQYSNNCRELQEKVEVLEKELKEYVDQVLTKVADTNQAAEEKVRELELENSELHKQVEDHKEDNLSIKEKMSQLQGKLQKSDSQCGAMGEEISSLKEENEKLVAGKSSASNSVAELQKELNEYKSQMKKLEDSDAVILQQKEDNLSIKEEMSQLQGKLQLQKELNEYKSQMEEQATAHSAEIQELNCQIETLTRGASLTQDEKTEMDQLKRVAEEKNKVGELKSNLETEELKQNKFQEQILALEEKLKTTTDAKDEALSEIKRLTSSHQESKEMATALQQEKEKLNNHLLDVKNEIQMLERKDKLSETEEIVSAQESSADLTEAESKCKDLELKVETLTLECERLTQSQSELDVSVGDGEGGGNQKEIVSFIKILFCLKENLQQSVHEKEILNNKLKILAVKAKKERDAAKMQLQVAQEETAALKVQISGMEAKLMGSQTQASNVQMMQLECDKLQDEVDQINKEKSSIQKSLDETLNQLTASQVEKAKLSEQLDSTNSDVLALQNSKAEVEQLLNETKTLVTLIEKEKENVSKEKKLFQELEATKIQISTLSKSVDDYARKLKESQTALKDAEMVIKNVKQHGLMSLEMEQYEKTVEGLQSNITELSSKNQELKSEIIGLEEKITSLQEERKEGEKLRIEAEDRVTKTKETLDVTRDELSNSKALEKELNIQVSEGTSQICLLTEETEQQKLDLASQSSENRVLQEQIVALKTSTTRNIETLERRLHSAQMEVESLKSEKETLKHDYESYKVRVHSVLKQQKSKDTQPPAKQDTTEINNLKLTMEQIKMKLHESQNILASREGELDLLQGDYDRLLRQQQESSDSAVEREGRWKSRVKSLQQELASVRKQYADALQNISDREDSVSAASQLEMQRMKEDHEKVVSLIKEDVAHLERELQKARSDAKRNPLPYHYHRPPLESHPSMMSSVDYRSVAREDGEGEENPDRSSVVSFEQILKTPNQIKSVTVLSDTVSLSSEVQLKQLESRFEAQSKQLEHLSEVASENEATTARLIDQNQVLKDEIRRLEKNQERQASVSNLEYLKNVIYKFATLPPCDEKQHLLPVLDTMLKLTAEEKLTLQTIALGDNTVTESQEASGWGSYLQRWSGMQ</sequence>
<keyword evidence="4 5" id="KW-0175">Coiled coil</keyword>
<dbReference type="HOGENOM" id="CLU_002922_0_0_1"/>
<dbReference type="InParanoid" id="F6PH58"/>
<feature type="coiled-coil region" evidence="5">
    <location>
        <begin position="956"/>
        <end position="1208"/>
    </location>
</feature>